<dbReference type="PROSITE" id="PS51257">
    <property type="entry name" value="PROKAR_LIPOPROTEIN"/>
    <property type="match status" value="1"/>
</dbReference>
<dbReference type="GO" id="GO:0022857">
    <property type="term" value="F:transmembrane transporter activity"/>
    <property type="evidence" value="ECO:0007669"/>
    <property type="project" value="InterPro"/>
</dbReference>
<dbReference type="InterPro" id="IPR058627">
    <property type="entry name" value="MdtA-like_C"/>
</dbReference>
<dbReference type="InterPro" id="IPR058624">
    <property type="entry name" value="MdtA-like_HH"/>
</dbReference>
<dbReference type="Gene3D" id="2.40.420.20">
    <property type="match status" value="1"/>
</dbReference>
<name>A0A1V2R9I4_9GAMM</name>
<dbReference type="Gene3D" id="2.40.30.170">
    <property type="match status" value="1"/>
</dbReference>
<dbReference type="EMBL" id="MPUJ01000001">
    <property type="protein sequence ID" value="ONK09109.1"/>
    <property type="molecule type" value="Genomic_DNA"/>
</dbReference>
<comment type="caution">
    <text evidence="9">The sequence shown here is derived from an EMBL/GenBank/DDBJ whole genome shotgun (WGS) entry which is preliminary data.</text>
</comment>
<dbReference type="SUPFAM" id="SSF111369">
    <property type="entry name" value="HlyD-like secretion proteins"/>
    <property type="match status" value="1"/>
</dbReference>
<evidence type="ECO:0000256" key="3">
    <source>
        <dbReference type="SAM" id="MobiDB-lite"/>
    </source>
</evidence>
<dbReference type="NCBIfam" id="TIGR01730">
    <property type="entry name" value="RND_mfp"/>
    <property type="match status" value="1"/>
</dbReference>
<organism evidence="9 10">
    <name type="scientific">Pectobacterium actinidiae</name>
    <dbReference type="NCBI Taxonomy" id="1507808"/>
    <lineage>
        <taxon>Bacteria</taxon>
        <taxon>Pseudomonadati</taxon>
        <taxon>Pseudomonadota</taxon>
        <taxon>Gammaproteobacteria</taxon>
        <taxon>Enterobacterales</taxon>
        <taxon>Pectobacteriaceae</taxon>
        <taxon>Pectobacterium</taxon>
    </lineage>
</organism>
<gene>
    <name evidence="9" type="ORF">BSK71_02435</name>
</gene>
<dbReference type="Pfam" id="PF25944">
    <property type="entry name" value="Beta-barrel_RND"/>
    <property type="match status" value="1"/>
</dbReference>
<dbReference type="Pfam" id="PF25967">
    <property type="entry name" value="RND-MFP_C"/>
    <property type="match status" value="1"/>
</dbReference>
<dbReference type="Proteomes" id="UP000189286">
    <property type="component" value="Unassembled WGS sequence"/>
</dbReference>
<dbReference type="GO" id="GO:0046677">
    <property type="term" value="P:response to antibiotic"/>
    <property type="evidence" value="ECO:0007669"/>
    <property type="project" value="TreeGrafter"/>
</dbReference>
<evidence type="ECO:0000259" key="8">
    <source>
        <dbReference type="Pfam" id="PF25967"/>
    </source>
</evidence>
<comment type="similarity">
    <text evidence="2">Belongs to the membrane fusion protein (MFP) (TC 8.A.1) family.</text>
</comment>
<dbReference type="PANTHER" id="PTHR30158:SF3">
    <property type="entry name" value="MULTIDRUG EFFLUX PUMP SUBUNIT ACRA-RELATED"/>
    <property type="match status" value="1"/>
</dbReference>
<feature type="signal peptide" evidence="4">
    <location>
        <begin position="1"/>
        <end position="22"/>
    </location>
</feature>
<proteinExistence type="inferred from homology"/>
<feature type="domain" description="Multidrug resistance protein MdtA-like alpha-helical hairpin" evidence="5">
    <location>
        <begin position="92"/>
        <end position="154"/>
    </location>
</feature>
<dbReference type="PANTHER" id="PTHR30158">
    <property type="entry name" value="ACRA/E-RELATED COMPONENT OF DRUG EFFLUX TRANSPORTER"/>
    <property type="match status" value="1"/>
</dbReference>
<feature type="chain" id="PRO_5010745979" evidence="4">
    <location>
        <begin position="23"/>
        <end position="379"/>
    </location>
</feature>
<evidence type="ECO:0000313" key="9">
    <source>
        <dbReference type="EMBL" id="ONK09109.1"/>
    </source>
</evidence>
<dbReference type="Gene3D" id="2.40.50.100">
    <property type="match status" value="1"/>
</dbReference>
<feature type="region of interest" description="Disordered" evidence="3">
    <location>
        <begin position="355"/>
        <end position="379"/>
    </location>
</feature>
<evidence type="ECO:0000256" key="2">
    <source>
        <dbReference type="ARBA" id="ARBA00009477"/>
    </source>
</evidence>
<feature type="compositionally biased region" description="Polar residues" evidence="3">
    <location>
        <begin position="365"/>
        <end position="379"/>
    </location>
</feature>
<dbReference type="InterPro" id="IPR058625">
    <property type="entry name" value="MdtA-like_BSH"/>
</dbReference>
<evidence type="ECO:0000259" key="7">
    <source>
        <dbReference type="Pfam" id="PF25944"/>
    </source>
</evidence>
<reference evidence="10" key="1">
    <citation type="submission" date="2016-11" db="EMBL/GenBank/DDBJ databases">
        <authorList>
            <person name="Panda P."/>
            <person name="Visnovsky S."/>
            <person name="Pitman A."/>
        </authorList>
    </citation>
    <scope>NUCLEOTIDE SEQUENCE [LARGE SCALE GENOMIC DNA]</scope>
    <source>
        <strain evidence="10">ICMP 9972</strain>
    </source>
</reference>
<sequence>MRINILFILFSSALLTACDNHADTKNAPPQTPRVEVLTLSAEPVTLSSMLPGRTVSVRTAEVRPQVDGIILKRFFQEGAEVKSGEQLYQIDPATYQAAFNKAKATLINAEVLANRYKSLSSAHAISAQDYDDAVSKAAQARADLDTARINLEYTKVKAPISGTIDRSLFTEGALVTNGQSSYLTTITQLNPIYIDISESSRNILKLRKMFSEGKLKSVNDHEASVQLIMEDGSVYNQEGRLEFSEVRVDESTGSVALRATFPNPDRLLLPGMFVHAVLKQGVQDKGLRVPQESIGHDSKGRPYVFVVTDEQTIEQRTIQTGESKDGYWLVIDGLKEGERVVTSGVQKIAPGIKVAASERKPAQEKSPSIALSMTDPSAQ</sequence>
<comment type="subcellular location">
    <subcellularLocation>
        <location evidence="1">Cell inner membrane</location>
        <topology evidence="1">Lipid-anchor</topology>
    </subcellularLocation>
</comment>
<protein>
    <submittedName>
        <fullName evidence="9">Efflux transporter periplasmic adaptor subunit</fullName>
    </submittedName>
</protein>
<dbReference type="GO" id="GO:0005886">
    <property type="term" value="C:plasma membrane"/>
    <property type="evidence" value="ECO:0007669"/>
    <property type="project" value="UniProtKB-SubCell"/>
</dbReference>
<evidence type="ECO:0000256" key="1">
    <source>
        <dbReference type="ARBA" id="ARBA00004519"/>
    </source>
</evidence>
<feature type="domain" description="Multidrug resistance protein MdtA-like C-terminal permuted SH3" evidence="8">
    <location>
        <begin position="289"/>
        <end position="347"/>
    </location>
</feature>
<dbReference type="Pfam" id="PF25917">
    <property type="entry name" value="BSH_RND"/>
    <property type="match status" value="1"/>
</dbReference>
<dbReference type="OrthoDB" id="9800613at2"/>
<accession>A0A1V2R9I4</accession>
<dbReference type="Pfam" id="PF25876">
    <property type="entry name" value="HH_MFP_RND"/>
    <property type="match status" value="1"/>
</dbReference>
<dbReference type="AlphaFoldDB" id="A0A1V2R9I4"/>
<dbReference type="FunFam" id="2.40.420.20:FF:000001">
    <property type="entry name" value="Efflux RND transporter periplasmic adaptor subunit"/>
    <property type="match status" value="1"/>
</dbReference>
<dbReference type="RefSeq" id="WP_039354676.1">
    <property type="nucleotide sequence ID" value="NZ_JRMH01000001.1"/>
</dbReference>
<feature type="domain" description="Multidrug resistance protein MdtA-like barrel-sandwich hybrid" evidence="6">
    <location>
        <begin position="58"/>
        <end position="186"/>
    </location>
</feature>
<feature type="domain" description="Multidrug resistance protein MdtA-like beta-barrel" evidence="7">
    <location>
        <begin position="191"/>
        <end position="281"/>
    </location>
</feature>
<evidence type="ECO:0000256" key="4">
    <source>
        <dbReference type="SAM" id="SignalP"/>
    </source>
</evidence>
<evidence type="ECO:0000313" key="10">
    <source>
        <dbReference type="Proteomes" id="UP000189286"/>
    </source>
</evidence>
<evidence type="ECO:0000259" key="6">
    <source>
        <dbReference type="Pfam" id="PF25917"/>
    </source>
</evidence>
<dbReference type="InterPro" id="IPR006143">
    <property type="entry name" value="RND_pump_MFP"/>
</dbReference>
<dbReference type="Gene3D" id="1.10.287.470">
    <property type="entry name" value="Helix hairpin bin"/>
    <property type="match status" value="1"/>
</dbReference>
<evidence type="ECO:0000259" key="5">
    <source>
        <dbReference type="Pfam" id="PF25876"/>
    </source>
</evidence>
<dbReference type="InterPro" id="IPR058626">
    <property type="entry name" value="MdtA-like_b-barrel"/>
</dbReference>
<keyword evidence="4" id="KW-0732">Signal</keyword>